<organism evidence="2 3">
    <name type="scientific">Arsenicibacter rosenii</name>
    <dbReference type="NCBI Taxonomy" id="1750698"/>
    <lineage>
        <taxon>Bacteria</taxon>
        <taxon>Pseudomonadati</taxon>
        <taxon>Bacteroidota</taxon>
        <taxon>Cytophagia</taxon>
        <taxon>Cytophagales</taxon>
        <taxon>Spirosomataceae</taxon>
        <taxon>Arsenicibacter</taxon>
    </lineage>
</organism>
<dbReference type="PANTHER" id="PTHR22916:SF69">
    <property type="entry name" value="BIFUNCTIONAL GLYCOSYLTRANSFERASE PGTA"/>
    <property type="match status" value="1"/>
</dbReference>
<dbReference type="OrthoDB" id="9815829at2"/>
<dbReference type="Gene3D" id="3.90.550.10">
    <property type="entry name" value="Spore Coat Polysaccharide Biosynthesis Protein SpsA, Chain A"/>
    <property type="match status" value="1"/>
</dbReference>
<dbReference type="Pfam" id="PF00535">
    <property type="entry name" value="Glycos_transf_2"/>
    <property type="match status" value="1"/>
</dbReference>
<gene>
    <name evidence="2" type="ORF">BLX24_05460</name>
</gene>
<reference evidence="2 3" key="1">
    <citation type="submission" date="2016-10" db="EMBL/GenBank/DDBJ databases">
        <title>Arsenicibacter rosenii gen. nov., sp. nov., an efficient arsenic-methylating bacterium isolated from an arsenic-contaminated paddy soil.</title>
        <authorList>
            <person name="Huang K."/>
        </authorList>
    </citation>
    <scope>NUCLEOTIDE SEQUENCE [LARGE SCALE GENOMIC DNA]</scope>
    <source>
        <strain evidence="2 3">SM-1</strain>
    </source>
</reference>
<protein>
    <recommendedName>
        <fullName evidence="1">Glycosyltransferase 2-like domain-containing protein</fullName>
    </recommendedName>
</protein>
<dbReference type="AlphaFoldDB" id="A0A1S2VNE0"/>
<comment type="caution">
    <text evidence="2">The sequence shown here is derived from an EMBL/GenBank/DDBJ whole genome shotgun (WGS) entry which is preliminary data.</text>
</comment>
<dbReference type="InterPro" id="IPR029044">
    <property type="entry name" value="Nucleotide-diphossugar_trans"/>
</dbReference>
<evidence type="ECO:0000313" key="3">
    <source>
        <dbReference type="Proteomes" id="UP000181790"/>
    </source>
</evidence>
<proteinExistence type="predicted"/>
<dbReference type="PANTHER" id="PTHR22916">
    <property type="entry name" value="GLYCOSYLTRANSFERASE"/>
    <property type="match status" value="1"/>
</dbReference>
<name>A0A1S2VNE0_9BACT</name>
<feature type="domain" description="Glycosyltransferase 2-like" evidence="1">
    <location>
        <begin position="6"/>
        <end position="133"/>
    </location>
</feature>
<accession>A0A1S2VNE0</accession>
<dbReference type="RefSeq" id="WP_071502073.1">
    <property type="nucleotide sequence ID" value="NZ_MORL01000002.1"/>
</dbReference>
<dbReference type="SUPFAM" id="SSF53448">
    <property type="entry name" value="Nucleotide-diphospho-sugar transferases"/>
    <property type="match status" value="1"/>
</dbReference>
<dbReference type="GO" id="GO:0008417">
    <property type="term" value="F:fucosyltransferase activity"/>
    <property type="evidence" value="ECO:0007669"/>
    <property type="project" value="TreeGrafter"/>
</dbReference>
<dbReference type="InterPro" id="IPR001173">
    <property type="entry name" value="Glyco_trans_2-like"/>
</dbReference>
<dbReference type="Proteomes" id="UP000181790">
    <property type="component" value="Unassembled WGS sequence"/>
</dbReference>
<keyword evidence="3" id="KW-1185">Reference proteome</keyword>
<evidence type="ECO:0000313" key="2">
    <source>
        <dbReference type="EMBL" id="OIN60279.1"/>
    </source>
</evidence>
<evidence type="ECO:0000259" key="1">
    <source>
        <dbReference type="Pfam" id="PF00535"/>
    </source>
</evidence>
<dbReference type="EMBL" id="MORL01000002">
    <property type="protein sequence ID" value="OIN60279.1"/>
    <property type="molecule type" value="Genomic_DNA"/>
</dbReference>
<sequence>MPTITIGLPFYNQAAFLSAAIRSVVNQSFRDWELLLIDDGSTDDSVAVACHWLTDPRIRLLCDKKRLGLSSRLNQIARLAKGRFLARMDADDLMAPNRLQSQLNYLLKNPETDLTASFAYIIDRQTRIRGLRGLPVPPPRYDKLLAHCPIIHPTVMGKTDWFRLHPYNPVLQRTEDLELWLRTLPETTIGILDEPLLFYRDLPRKHHYITAMREYRDILRQYRPVISLIAYRFYWSVSYLKQGPLFALRQSKLTSRFFRNRYRPMSQAYQLHAEAQLYLAQKSTYAD</sequence>